<protein>
    <recommendedName>
        <fullName evidence="5 13">Serine acetyltransferase</fullName>
        <ecNumber evidence="4 13">2.3.1.30</ecNumber>
    </recommendedName>
</protein>
<dbReference type="AlphaFoldDB" id="A0A853DP85"/>
<evidence type="ECO:0000256" key="4">
    <source>
        <dbReference type="ARBA" id="ARBA00013266"/>
    </source>
</evidence>
<proteinExistence type="inferred from homology"/>
<comment type="caution">
    <text evidence="14">The sequence shown here is derived from an EMBL/GenBank/DDBJ whole genome shotgun (WGS) entry which is preliminary data.</text>
</comment>
<dbReference type="Gene3D" id="2.160.10.10">
    <property type="entry name" value="Hexapeptide repeat proteins"/>
    <property type="match status" value="1"/>
</dbReference>
<comment type="similarity">
    <text evidence="3 13">Belongs to the transferase hexapeptide repeat family.</text>
</comment>
<dbReference type="InterPro" id="IPR011004">
    <property type="entry name" value="Trimer_LpxA-like_sf"/>
</dbReference>
<dbReference type="InterPro" id="IPR053376">
    <property type="entry name" value="Serine_acetyltransferase"/>
</dbReference>
<sequence length="189" mass="20444">MPFGRMREDIRNARRHDPAARNTTEVALAYSGLHAVWAYRVAHRMWRGGLRTPARLLSQAARFLTGIEIHPGAHIGRRFFIDHGMGVVIGETTWIGDDVMIYHGVTLGGRGSGHGKRHPTIHDGVIVGAGAKVLGAITIGERTVIGANAVVTKDAEPDSVLTGVPARARPRSGHEQIAGDDWLDPALYI</sequence>
<dbReference type="InterPro" id="IPR045304">
    <property type="entry name" value="LbH_SAT"/>
</dbReference>
<dbReference type="EC" id="2.3.1.30" evidence="4 13"/>
<dbReference type="FunFam" id="2.160.10.10:FF:000007">
    <property type="entry name" value="Serine acetyltransferase"/>
    <property type="match status" value="1"/>
</dbReference>
<evidence type="ECO:0000256" key="1">
    <source>
        <dbReference type="ARBA" id="ARBA00004496"/>
    </source>
</evidence>
<keyword evidence="15" id="KW-1185">Reference proteome</keyword>
<comment type="pathway">
    <text evidence="2">Amino-acid biosynthesis; L-cysteine biosynthesis; L-cysteine from L-serine: step 1/2.</text>
</comment>
<evidence type="ECO:0000256" key="7">
    <source>
        <dbReference type="ARBA" id="ARBA00022605"/>
    </source>
</evidence>
<evidence type="ECO:0000256" key="12">
    <source>
        <dbReference type="ARBA" id="ARBA00049486"/>
    </source>
</evidence>
<evidence type="ECO:0000256" key="8">
    <source>
        <dbReference type="ARBA" id="ARBA00022679"/>
    </source>
</evidence>
<dbReference type="NCBIfam" id="NF041874">
    <property type="entry name" value="EPS_EpsC"/>
    <property type="match status" value="1"/>
</dbReference>
<dbReference type="InterPro" id="IPR042122">
    <property type="entry name" value="Ser_AcTrfase_N_sf"/>
</dbReference>
<dbReference type="GO" id="GO:0006535">
    <property type="term" value="P:cysteine biosynthetic process from serine"/>
    <property type="evidence" value="ECO:0007669"/>
    <property type="project" value="InterPro"/>
</dbReference>
<evidence type="ECO:0000256" key="3">
    <source>
        <dbReference type="ARBA" id="ARBA00007274"/>
    </source>
</evidence>
<dbReference type="NCBIfam" id="TIGR01172">
    <property type="entry name" value="cysE"/>
    <property type="match status" value="1"/>
</dbReference>
<evidence type="ECO:0000256" key="2">
    <source>
        <dbReference type="ARBA" id="ARBA00004876"/>
    </source>
</evidence>
<evidence type="ECO:0000256" key="13">
    <source>
        <dbReference type="PIRNR" id="PIRNR000441"/>
    </source>
</evidence>
<evidence type="ECO:0000313" key="14">
    <source>
        <dbReference type="EMBL" id="NYK08354.1"/>
    </source>
</evidence>
<keyword evidence="7" id="KW-0028">Amino-acid biosynthesis</keyword>
<keyword evidence="8 13" id="KW-0808">Transferase</keyword>
<dbReference type="InterPro" id="IPR001451">
    <property type="entry name" value="Hexapep"/>
</dbReference>
<dbReference type="Pfam" id="PF00132">
    <property type="entry name" value="Hexapep"/>
    <property type="match status" value="1"/>
</dbReference>
<gene>
    <name evidence="14" type="ORF">HNR14_000235</name>
</gene>
<dbReference type="Gene3D" id="1.10.3130.10">
    <property type="entry name" value="serine acetyltransferase, domain 1"/>
    <property type="match status" value="1"/>
</dbReference>
<evidence type="ECO:0000313" key="15">
    <source>
        <dbReference type="Proteomes" id="UP000521075"/>
    </source>
</evidence>
<dbReference type="GO" id="GO:0009001">
    <property type="term" value="F:serine O-acetyltransferase activity"/>
    <property type="evidence" value="ECO:0007669"/>
    <property type="project" value="UniProtKB-EC"/>
</dbReference>
<reference evidence="14 15" key="1">
    <citation type="submission" date="2020-07" db="EMBL/GenBank/DDBJ databases">
        <title>Sequencing the genomes of 1000 actinobacteria strains.</title>
        <authorList>
            <person name="Klenk H.-P."/>
        </authorList>
    </citation>
    <scope>NUCLEOTIDE SEQUENCE [LARGE SCALE GENOMIC DNA]</scope>
    <source>
        <strain evidence="14 15">DSM 15166</strain>
    </source>
</reference>
<evidence type="ECO:0000256" key="9">
    <source>
        <dbReference type="ARBA" id="ARBA00022737"/>
    </source>
</evidence>
<name>A0A853DP85_9MICO</name>
<evidence type="ECO:0000256" key="11">
    <source>
        <dbReference type="ARBA" id="ARBA00023315"/>
    </source>
</evidence>
<organism evidence="14 15">
    <name type="scientific">Leifsonia naganoensis</name>
    <dbReference type="NCBI Taxonomy" id="150025"/>
    <lineage>
        <taxon>Bacteria</taxon>
        <taxon>Bacillati</taxon>
        <taxon>Actinomycetota</taxon>
        <taxon>Actinomycetes</taxon>
        <taxon>Micrococcales</taxon>
        <taxon>Microbacteriaceae</taxon>
        <taxon>Leifsonia</taxon>
    </lineage>
</organism>
<dbReference type="CDD" id="cd03354">
    <property type="entry name" value="LbH_SAT"/>
    <property type="match status" value="1"/>
</dbReference>
<keyword evidence="6" id="KW-0963">Cytoplasm</keyword>
<dbReference type="InterPro" id="IPR005881">
    <property type="entry name" value="Ser_O-AcTrfase"/>
</dbReference>
<comment type="catalytic activity">
    <reaction evidence="12 13">
        <text>L-serine + acetyl-CoA = O-acetyl-L-serine + CoA</text>
        <dbReference type="Rhea" id="RHEA:24560"/>
        <dbReference type="ChEBI" id="CHEBI:33384"/>
        <dbReference type="ChEBI" id="CHEBI:57287"/>
        <dbReference type="ChEBI" id="CHEBI:57288"/>
        <dbReference type="ChEBI" id="CHEBI:58340"/>
        <dbReference type="EC" id="2.3.1.30"/>
    </reaction>
</comment>
<accession>A0A853DP85</accession>
<dbReference type="GO" id="GO:0005737">
    <property type="term" value="C:cytoplasm"/>
    <property type="evidence" value="ECO:0007669"/>
    <property type="project" value="UniProtKB-SubCell"/>
</dbReference>
<dbReference type="Proteomes" id="UP000521075">
    <property type="component" value="Unassembled WGS sequence"/>
</dbReference>
<dbReference type="SUPFAM" id="SSF51161">
    <property type="entry name" value="Trimeric LpxA-like enzymes"/>
    <property type="match status" value="1"/>
</dbReference>
<dbReference type="FunFam" id="1.10.3130.10:FF:000003">
    <property type="entry name" value="Serine acetyltransferase"/>
    <property type="match status" value="1"/>
</dbReference>
<evidence type="ECO:0000256" key="10">
    <source>
        <dbReference type="ARBA" id="ARBA00023192"/>
    </source>
</evidence>
<keyword evidence="10" id="KW-0198">Cysteine biosynthesis</keyword>
<dbReference type="PANTHER" id="PTHR42811">
    <property type="entry name" value="SERINE ACETYLTRANSFERASE"/>
    <property type="match status" value="1"/>
</dbReference>
<keyword evidence="11 13" id="KW-0012">Acyltransferase</keyword>
<evidence type="ECO:0000256" key="5">
    <source>
        <dbReference type="ARBA" id="ARBA00018522"/>
    </source>
</evidence>
<evidence type="ECO:0000256" key="6">
    <source>
        <dbReference type="ARBA" id="ARBA00022490"/>
    </source>
</evidence>
<dbReference type="EMBL" id="JACCHJ010000001">
    <property type="protein sequence ID" value="NYK08354.1"/>
    <property type="molecule type" value="Genomic_DNA"/>
</dbReference>
<keyword evidence="9" id="KW-0677">Repeat</keyword>
<comment type="subcellular location">
    <subcellularLocation>
        <location evidence="1">Cytoplasm</location>
    </subcellularLocation>
</comment>
<dbReference type="PIRSF" id="PIRSF000441">
    <property type="entry name" value="CysE"/>
    <property type="match status" value="1"/>
</dbReference>